<dbReference type="EMBL" id="ML977605">
    <property type="protein sequence ID" value="KAF1998284.1"/>
    <property type="molecule type" value="Genomic_DNA"/>
</dbReference>
<sequence>MQFRRTKFDGEQRFSSWKCLFRTLPADFGANATAILVCWWSFVVCFHINSYDSILSARILVRACWVGRLLTQCLVLRQATHIHSPPVAFSASSSLNLSSQ</sequence>
<keyword evidence="2" id="KW-1185">Reference proteome</keyword>
<evidence type="ECO:0000313" key="2">
    <source>
        <dbReference type="Proteomes" id="UP000799779"/>
    </source>
</evidence>
<name>A0A6A5WBJ8_9PLEO</name>
<gene>
    <name evidence="1" type="ORF">P154DRAFT_261811</name>
</gene>
<accession>A0A6A5WBJ8</accession>
<reference evidence="1" key="1">
    <citation type="journal article" date="2020" name="Stud. Mycol.">
        <title>101 Dothideomycetes genomes: a test case for predicting lifestyles and emergence of pathogens.</title>
        <authorList>
            <person name="Haridas S."/>
            <person name="Albert R."/>
            <person name="Binder M."/>
            <person name="Bloem J."/>
            <person name="Labutti K."/>
            <person name="Salamov A."/>
            <person name="Andreopoulos B."/>
            <person name="Baker S."/>
            <person name="Barry K."/>
            <person name="Bills G."/>
            <person name="Bluhm B."/>
            <person name="Cannon C."/>
            <person name="Castanera R."/>
            <person name="Culley D."/>
            <person name="Daum C."/>
            <person name="Ezra D."/>
            <person name="Gonzalez J."/>
            <person name="Henrissat B."/>
            <person name="Kuo A."/>
            <person name="Liang C."/>
            <person name="Lipzen A."/>
            <person name="Lutzoni F."/>
            <person name="Magnuson J."/>
            <person name="Mondo S."/>
            <person name="Nolan M."/>
            <person name="Ohm R."/>
            <person name="Pangilinan J."/>
            <person name="Park H.-J."/>
            <person name="Ramirez L."/>
            <person name="Alfaro M."/>
            <person name="Sun H."/>
            <person name="Tritt A."/>
            <person name="Yoshinaga Y."/>
            <person name="Zwiers L.-H."/>
            <person name="Turgeon B."/>
            <person name="Goodwin S."/>
            <person name="Spatafora J."/>
            <person name="Crous P."/>
            <person name="Grigoriev I."/>
        </authorList>
    </citation>
    <scope>NUCLEOTIDE SEQUENCE</scope>
    <source>
        <strain evidence="1">CBS 123094</strain>
    </source>
</reference>
<dbReference type="Proteomes" id="UP000799779">
    <property type="component" value="Unassembled WGS sequence"/>
</dbReference>
<evidence type="ECO:0000313" key="1">
    <source>
        <dbReference type="EMBL" id="KAF1998284.1"/>
    </source>
</evidence>
<proteinExistence type="predicted"/>
<organism evidence="1 2">
    <name type="scientific">Amniculicola lignicola CBS 123094</name>
    <dbReference type="NCBI Taxonomy" id="1392246"/>
    <lineage>
        <taxon>Eukaryota</taxon>
        <taxon>Fungi</taxon>
        <taxon>Dikarya</taxon>
        <taxon>Ascomycota</taxon>
        <taxon>Pezizomycotina</taxon>
        <taxon>Dothideomycetes</taxon>
        <taxon>Pleosporomycetidae</taxon>
        <taxon>Pleosporales</taxon>
        <taxon>Amniculicolaceae</taxon>
        <taxon>Amniculicola</taxon>
    </lineage>
</organism>
<dbReference type="AlphaFoldDB" id="A0A6A5WBJ8"/>
<protein>
    <submittedName>
        <fullName evidence="1">Uncharacterized protein</fullName>
    </submittedName>
</protein>